<feature type="domain" description="RNA polymerase sigma-70 region 2" evidence="5">
    <location>
        <begin position="21"/>
        <end position="88"/>
    </location>
</feature>
<dbReference type="InterPro" id="IPR013325">
    <property type="entry name" value="RNA_pol_sigma_r2"/>
</dbReference>
<dbReference type="CDD" id="cd06171">
    <property type="entry name" value="Sigma70_r4"/>
    <property type="match status" value="1"/>
</dbReference>
<proteinExistence type="inferred from homology"/>
<dbReference type="Pfam" id="PF04542">
    <property type="entry name" value="Sigma70_r2"/>
    <property type="match status" value="1"/>
</dbReference>
<dbReference type="InterPro" id="IPR014284">
    <property type="entry name" value="RNA_pol_sigma-70_dom"/>
</dbReference>
<dbReference type="InterPro" id="IPR013324">
    <property type="entry name" value="RNA_pol_sigma_r3/r4-like"/>
</dbReference>
<evidence type="ECO:0000259" key="6">
    <source>
        <dbReference type="Pfam" id="PF08281"/>
    </source>
</evidence>
<dbReference type="Gene3D" id="1.10.1740.10">
    <property type="match status" value="1"/>
</dbReference>
<comment type="caution">
    <text evidence="7">The sequence shown here is derived from an EMBL/GenBank/DDBJ whole genome shotgun (WGS) entry which is preliminary data.</text>
</comment>
<dbReference type="InterPro" id="IPR039425">
    <property type="entry name" value="RNA_pol_sigma-70-like"/>
</dbReference>
<evidence type="ECO:0000256" key="2">
    <source>
        <dbReference type="ARBA" id="ARBA00023015"/>
    </source>
</evidence>
<keyword evidence="2" id="KW-0805">Transcription regulation</keyword>
<dbReference type="GO" id="GO:0006352">
    <property type="term" value="P:DNA-templated transcription initiation"/>
    <property type="evidence" value="ECO:0007669"/>
    <property type="project" value="InterPro"/>
</dbReference>
<dbReference type="InterPro" id="IPR013249">
    <property type="entry name" value="RNA_pol_sigma70_r4_t2"/>
</dbReference>
<feature type="domain" description="RNA polymerase sigma factor 70 region 4 type 2" evidence="6">
    <location>
        <begin position="127"/>
        <end position="179"/>
    </location>
</feature>
<evidence type="ECO:0000256" key="4">
    <source>
        <dbReference type="ARBA" id="ARBA00023163"/>
    </source>
</evidence>
<evidence type="ECO:0000259" key="5">
    <source>
        <dbReference type="Pfam" id="PF04542"/>
    </source>
</evidence>
<dbReference type="PANTHER" id="PTHR43133">
    <property type="entry name" value="RNA POLYMERASE ECF-TYPE SIGMA FACTO"/>
    <property type="match status" value="1"/>
</dbReference>
<dbReference type="Pfam" id="PF08281">
    <property type="entry name" value="Sigma70_r4_2"/>
    <property type="match status" value="1"/>
</dbReference>
<dbReference type="SUPFAM" id="SSF88659">
    <property type="entry name" value="Sigma3 and sigma4 domains of RNA polymerase sigma factors"/>
    <property type="match status" value="1"/>
</dbReference>
<evidence type="ECO:0000256" key="1">
    <source>
        <dbReference type="ARBA" id="ARBA00010641"/>
    </source>
</evidence>
<reference evidence="7 8" key="1">
    <citation type="submission" date="2018-12" db="EMBL/GenBank/DDBJ databases">
        <title>The Draft Genome Sequence of the Soil Bacterium Pedobacter tournemirensis R1.</title>
        <authorList>
            <person name="He J."/>
        </authorList>
    </citation>
    <scope>NUCLEOTIDE SEQUENCE [LARGE SCALE GENOMIC DNA]</scope>
    <source>
        <strain evidence="7 8">R1</strain>
    </source>
</reference>
<evidence type="ECO:0000256" key="3">
    <source>
        <dbReference type="ARBA" id="ARBA00023082"/>
    </source>
</evidence>
<keyword evidence="4" id="KW-0804">Transcription</keyword>
<dbReference type="NCBIfam" id="TIGR02937">
    <property type="entry name" value="sigma70-ECF"/>
    <property type="match status" value="1"/>
</dbReference>
<name>A0A4Q0M801_9SPHI</name>
<evidence type="ECO:0000313" key="7">
    <source>
        <dbReference type="EMBL" id="RXF68856.1"/>
    </source>
</evidence>
<accession>A0A4Q0M801</accession>
<dbReference type="Proteomes" id="UP000290848">
    <property type="component" value="Unassembled WGS sequence"/>
</dbReference>
<protein>
    <submittedName>
        <fullName evidence="7">RNA polymerase sigma factor</fullName>
    </submittedName>
</protein>
<dbReference type="InterPro" id="IPR007627">
    <property type="entry name" value="RNA_pol_sigma70_r2"/>
</dbReference>
<keyword evidence="3" id="KW-0731">Sigma factor</keyword>
<comment type="similarity">
    <text evidence="1">Belongs to the sigma-70 factor family. ECF subfamily.</text>
</comment>
<sequence>MSDTELINEILRGNINCYKEIIEKYQPGVFRICMGFVHRKEDADDLCQEIFTNAFYGLNKFKGQAVLSTWLYRIAVNACLNFKRKYERDQVLVRAGAMEDMEEHVGTVFCNNGPAADKLLMDKECADRVHQAIRDLPGKQRVAFILSKYEDLSQKQIAEIMGVSVGAVEQLLQRAKANLQKQLLIYYKTNYLTP</sequence>
<dbReference type="AlphaFoldDB" id="A0A4Q0M801"/>
<gene>
    <name evidence="7" type="ORF">EKH83_14135</name>
</gene>
<dbReference type="PANTHER" id="PTHR43133:SF51">
    <property type="entry name" value="RNA POLYMERASE SIGMA FACTOR"/>
    <property type="match status" value="1"/>
</dbReference>
<dbReference type="RefSeq" id="WP_128770098.1">
    <property type="nucleotide sequence ID" value="NZ_RXOC01000009.1"/>
</dbReference>
<organism evidence="7 8">
    <name type="scientific">Arcticibacter tournemirensis</name>
    <dbReference type="NCBI Taxonomy" id="699437"/>
    <lineage>
        <taxon>Bacteria</taxon>
        <taxon>Pseudomonadati</taxon>
        <taxon>Bacteroidota</taxon>
        <taxon>Sphingobacteriia</taxon>
        <taxon>Sphingobacteriales</taxon>
        <taxon>Sphingobacteriaceae</taxon>
        <taxon>Arcticibacter</taxon>
    </lineage>
</organism>
<dbReference type="GO" id="GO:0003677">
    <property type="term" value="F:DNA binding"/>
    <property type="evidence" value="ECO:0007669"/>
    <property type="project" value="InterPro"/>
</dbReference>
<evidence type="ECO:0000313" key="8">
    <source>
        <dbReference type="Proteomes" id="UP000290848"/>
    </source>
</evidence>
<dbReference type="SUPFAM" id="SSF88946">
    <property type="entry name" value="Sigma2 domain of RNA polymerase sigma factors"/>
    <property type="match status" value="1"/>
</dbReference>
<dbReference type="InterPro" id="IPR036388">
    <property type="entry name" value="WH-like_DNA-bd_sf"/>
</dbReference>
<dbReference type="EMBL" id="RXOC01000009">
    <property type="protein sequence ID" value="RXF68856.1"/>
    <property type="molecule type" value="Genomic_DNA"/>
</dbReference>
<dbReference type="GO" id="GO:0016987">
    <property type="term" value="F:sigma factor activity"/>
    <property type="evidence" value="ECO:0007669"/>
    <property type="project" value="UniProtKB-KW"/>
</dbReference>
<dbReference type="Gene3D" id="1.10.10.10">
    <property type="entry name" value="Winged helix-like DNA-binding domain superfamily/Winged helix DNA-binding domain"/>
    <property type="match status" value="1"/>
</dbReference>